<gene>
    <name evidence="2" type="ORF">ENT73_04300</name>
</gene>
<dbReference type="InterPro" id="IPR036291">
    <property type="entry name" value="NAD(P)-bd_dom_sf"/>
</dbReference>
<dbReference type="EMBL" id="DSZU01000073">
    <property type="protein sequence ID" value="HGV55292.1"/>
    <property type="molecule type" value="Genomic_DNA"/>
</dbReference>
<reference evidence="2" key="1">
    <citation type="journal article" date="2020" name="mSystems">
        <title>Genome- and Community-Level Interaction Insights into Carbon Utilization and Element Cycling Functions of Hydrothermarchaeota in Hydrothermal Sediment.</title>
        <authorList>
            <person name="Zhou Z."/>
            <person name="Liu Y."/>
            <person name="Xu W."/>
            <person name="Pan J."/>
            <person name="Luo Z.H."/>
            <person name="Li M."/>
        </authorList>
    </citation>
    <scope>NUCLEOTIDE SEQUENCE [LARGE SCALE GENOMIC DNA]</scope>
    <source>
        <strain evidence="2">SpSt-605</strain>
    </source>
</reference>
<dbReference type="Pfam" id="PF01370">
    <property type="entry name" value="Epimerase"/>
    <property type="match status" value="1"/>
</dbReference>
<feature type="domain" description="NAD-dependent epimerase/dehydratase" evidence="1">
    <location>
        <begin position="4"/>
        <end position="235"/>
    </location>
</feature>
<dbReference type="PANTHER" id="PTHR43245:SF23">
    <property type="entry name" value="NAD(P)-BINDING DOMAIN-CONTAINING PROTEIN"/>
    <property type="match status" value="1"/>
</dbReference>
<sequence length="352" mass="40295">MDKVLVTGAGGYIGSVLVPKFLERGYRVKAVDRFFFGLDKLKPHENLEIIKEDVRLLKPELFRGVDYVVDLAAISNDPSGDRFREATWQINHEARVRTAKISKQMGVKRYILTSSCSVYGFQEDVVDENSLTNPLTTYAKANERAEQDVIPLSTKDFCVIVLRLATVFGYSPRMRFDLAINGMTYGAWKTGKLPLMRDGSQYRPFVHVEDVSEAIIRFCEFPLLEKINGQIFNVGGDELNYRIGELGDIVAKVVREKTGREVEIEWYGDPDKRSYRVSFKKIREVLGWQPLRKAEFGVAEIIEKLEAGILDKTLETITLEWYTQLERWHKIIKELELYGGILNINLAGRLDT</sequence>
<dbReference type="Gene3D" id="3.40.50.720">
    <property type="entry name" value="NAD(P)-binding Rossmann-like Domain"/>
    <property type="match status" value="1"/>
</dbReference>
<name>A0A832LW44_9BACT</name>
<comment type="caution">
    <text evidence="2">The sequence shown here is derived from an EMBL/GenBank/DDBJ whole genome shotgun (WGS) entry which is preliminary data.</text>
</comment>
<proteinExistence type="predicted"/>
<organism evidence="2">
    <name type="scientific">Caldimicrobium thiodismutans</name>
    <dbReference type="NCBI Taxonomy" id="1653476"/>
    <lineage>
        <taxon>Bacteria</taxon>
        <taxon>Pseudomonadati</taxon>
        <taxon>Thermodesulfobacteriota</taxon>
        <taxon>Thermodesulfobacteria</taxon>
        <taxon>Thermodesulfobacteriales</taxon>
        <taxon>Thermodesulfobacteriaceae</taxon>
        <taxon>Caldimicrobium</taxon>
    </lineage>
</organism>
<evidence type="ECO:0000259" key="1">
    <source>
        <dbReference type="Pfam" id="PF01370"/>
    </source>
</evidence>
<dbReference type="SUPFAM" id="SSF51735">
    <property type="entry name" value="NAD(P)-binding Rossmann-fold domains"/>
    <property type="match status" value="1"/>
</dbReference>
<dbReference type="PANTHER" id="PTHR43245">
    <property type="entry name" value="BIFUNCTIONAL POLYMYXIN RESISTANCE PROTEIN ARNA"/>
    <property type="match status" value="1"/>
</dbReference>
<dbReference type="AlphaFoldDB" id="A0A832LW44"/>
<protein>
    <submittedName>
        <fullName evidence="2">SDR family NAD-dependent epimerase/dehydratase</fullName>
    </submittedName>
</protein>
<evidence type="ECO:0000313" key="2">
    <source>
        <dbReference type="EMBL" id="HGV55292.1"/>
    </source>
</evidence>
<dbReference type="CDD" id="cd08946">
    <property type="entry name" value="SDR_e"/>
    <property type="match status" value="1"/>
</dbReference>
<dbReference type="InterPro" id="IPR001509">
    <property type="entry name" value="Epimerase_deHydtase"/>
</dbReference>
<dbReference type="InterPro" id="IPR050177">
    <property type="entry name" value="Lipid_A_modif_metabolic_enz"/>
</dbReference>
<accession>A0A832LW44</accession>